<protein>
    <recommendedName>
        <fullName evidence="3">BTB domain-containing protein</fullName>
    </recommendedName>
</protein>
<dbReference type="Proteomes" id="UP000807306">
    <property type="component" value="Unassembled WGS sequence"/>
</dbReference>
<dbReference type="EMBL" id="MU157879">
    <property type="protein sequence ID" value="KAF9525763.1"/>
    <property type="molecule type" value="Genomic_DNA"/>
</dbReference>
<sequence>MGSKLTGDGAVDDKDDLYFLDFVQFRVQGTLFRVPTNGFTSSNQHFFEEIGVSDQLLKHDVHERVVELPEISRDMFKGLLLVMYPFTRTAQTYDEWFGALHLATLWGLSDVRAKAIASISNTNDFRSKEPVEVIQLAKTLKVGSWLRDTYILLVRGKDIDVDDLCASSGLEPLDWETISRLAQAQFLFKSRPTESVANQRESV</sequence>
<accession>A0A9P6EB99</accession>
<comment type="caution">
    <text evidence="1">The sequence shown here is derived from an EMBL/GenBank/DDBJ whole genome shotgun (WGS) entry which is preliminary data.</text>
</comment>
<evidence type="ECO:0008006" key="3">
    <source>
        <dbReference type="Google" id="ProtNLM"/>
    </source>
</evidence>
<proteinExistence type="predicted"/>
<gene>
    <name evidence="1" type="ORF">CPB83DRAFT_513087</name>
</gene>
<organism evidence="1 2">
    <name type="scientific">Crepidotus variabilis</name>
    <dbReference type="NCBI Taxonomy" id="179855"/>
    <lineage>
        <taxon>Eukaryota</taxon>
        <taxon>Fungi</taxon>
        <taxon>Dikarya</taxon>
        <taxon>Basidiomycota</taxon>
        <taxon>Agaricomycotina</taxon>
        <taxon>Agaricomycetes</taxon>
        <taxon>Agaricomycetidae</taxon>
        <taxon>Agaricales</taxon>
        <taxon>Agaricineae</taxon>
        <taxon>Crepidotaceae</taxon>
        <taxon>Crepidotus</taxon>
    </lineage>
</organism>
<dbReference type="OrthoDB" id="3193844at2759"/>
<reference evidence="1" key="1">
    <citation type="submission" date="2020-11" db="EMBL/GenBank/DDBJ databases">
        <authorList>
            <consortium name="DOE Joint Genome Institute"/>
            <person name="Ahrendt S."/>
            <person name="Riley R."/>
            <person name="Andreopoulos W."/>
            <person name="Labutti K."/>
            <person name="Pangilinan J."/>
            <person name="Ruiz-Duenas F.J."/>
            <person name="Barrasa J.M."/>
            <person name="Sanchez-Garcia M."/>
            <person name="Camarero S."/>
            <person name="Miyauchi S."/>
            <person name="Serrano A."/>
            <person name="Linde D."/>
            <person name="Babiker R."/>
            <person name="Drula E."/>
            <person name="Ayuso-Fernandez I."/>
            <person name="Pacheco R."/>
            <person name="Padilla G."/>
            <person name="Ferreira P."/>
            <person name="Barriuso J."/>
            <person name="Kellner H."/>
            <person name="Castanera R."/>
            <person name="Alfaro M."/>
            <person name="Ramirez L."/>
            <person name="Pisabarro A.G."/>
            <person name="Kuo A."/>
            <person name="Tritt A."/>
            <person name="Lipzen A."/>
            <person name="He G."/>
            <person name="Yan M."/>
            <person name="Ng V."/>
            <person name="Cullen D."/>
            <person name="Martin F."/>
            <person name="Rosso M.-N."/>
            <person name="Henrissat B."/>
            <person name="Hibbett D."/>
            <person name="Martinez A.T."/>
            <person name="Grigoriev I.V."/>
        </authorList>
    </citation>
    <scope>NUCLEOTIDE SEQUENCE</scope>
    <source>
        <strain evidence="1">CBS 506.95</strain>
    </source>
</reference>
<evidence type="ECO:0000313" key="2">
    <source>
        <dbReference type="Proteomes" id="UP000807306"/>
    </source>
</evidence>
<name>A0A9P6EB99_9AGAR</name>
<keyword evidence="2" id="KW-1185">Reference proteome</keyword>
<evidence type="ECO:0000313" key="1">
    <source>
        <dbReference type="EMBL" id="KAF9525763.1"/>
    </source>
</evidence>
<dbReference type="AlphaFoldDB" id="A0A9P6EB99"/>